<keyword evidence="3" id="KW-1185">Reference proteome</keyword>
<proteinExistence type="predicted"/>
<gene>
    <name evidence="2" type="ORF">GCM10023196_023940</name>
</gene>
<protein>
    <submittedName>
        <fullName evidence="2">Uncharacterized protein</fullName>
    </submittedName>
</protein>
<sequence>MPPGQPDNDANAGRMHGRRSFETRSPRVADGTGGPAARRGSLIGPGRSGSTAYADVPPAALQPRRTTQRPDVRPVDPEAPGECLCGDPAEFVVDTYWFSGRHSLDPVCEPHVTEVVAAIMRKQARRDGR</sequence>
<comment type="caution">
    <text evidence="2">The sequence shown here is derived from an EMBL/GenBank/DDBJ whole genome shotgun (WGS) entry which is preliminary data.</text>
</comment>
<name>A0ABP8U6Z1_9ACTN</name>
<evidence type="ECO:0000256" key="1">
    <source>
        <dbReference type="SAM" id="MobiDB-lite"/>
    </source>
</evidence>
<feature type="region of interest" description="Disordered" evidence="1">
    <location>
        <begin position="1"/>
        <end position="82"/>
    </location>
</feature>
<reference evidence="3" key="1">
    <citation type="journal article" date="2019" name="Int. J. Syst. Evol. Microbiol.">
        <title>The Global Catalogue of Microorganisms (GCM) 10K type strain sequencing project: providing services to taxonomists for standard genome sequencing and annotation.</title>
        <authorList>
            <consortium name="The Broad Institute Genomics Platform"/>
            <consortium name="The Broad Institute Genome Sequencing Center for Infectious Disease"/>
            <person name="Wu L."/>
            <person name="Ma J."/>
        </authorList>
    </citation>
    <scope>NUCLEOTIDE SEQUENCE [LARGE SCALE GENOMIC DNA]</scope>
    <source>
        <strain evidence="3">JCM 17939</strain>
    </source>
</reference>
<organism evidence="2 3">
    <name type="scientific">Actinoallomurus vinaceus</name>
    <dbReference type="NCBI Taxonomy" id="1080074"/>
    <lineage>
        <taxon>Bacteria</taxon>
        <taxon>Bacillati</taxon>
        <taxon>Actinomycetota</taxon>
        <taxon>Actinomycetes</taxon>
        <taxon>Streptosporangiales</taxon>
        <taxon>Thermomonosporaceae</taxon>
        <taxon>Actinoallomurus</taxon>
    </lineage>
</organism>
<accession>A0ABP8U6Z1</accession>
<dbReference type="EMBL" id="BAABHK010000003">
    <property type="protein sequence ID" value="GAA4624311.1"/>
    <property type="molecule type" value="Genomic_DNA"/>
</dbReference>
<evidence type="ECO:0000313" key="3">
    <source>
        <dbReference type="Proteomes" id="UP001501442"/>
    </source>
</evidence>
<evidence type="ECO:0000313" key="2">
    <source>
        <dbReference type="EMBL" id="GAA4624311.1"/>
    </source>
</evidence>
<dbReference type="Proteomes" id="UP001501442">
    <property type="component" value="Unassembled WGS sequence"/>
</dbReference>